<reference evidence="8 9" key="1">
    <citation type="submission" date="2018-11" db="EMBL/GenBank/DDBJ databases">
        <title>Genomic Encyclopedia of Type Strains, Phase IV (KMG-IV): sequencing the most valuable type-strain genomes for metagenomic binning, comparative biology and taxonomic classification.</title>
        <authorList>
            <person name="Goeker M."/>
        </authorList>
    </citation>
    <scope>NUCLEOTIDE SEQUENCE [LARGE SCALE GENOMIC DNA]</scope>
    <source>
        <strain evidence="8 9">DSM 16974</strain>
    </source>
</reference>
<dbReference type="InterPro" id="IPR005636">
    <property type="entry name" value="DTW"/>
</dbReference>
<feature type="region of interest" description="Disordered" evidence="6">
    <location>
        <begin position="86"/>
        <end position="107"/>
    </location>
</feature>
<evidence type="ECO:0000313" key="8">
    <source>
        <dbReference type="EMBL" id="ROQ20286.1"/>
    </source>
</evidence>
<dbReference type="OrthoDB" id="268835at2"/>
<comment type="caution">
    <text evidence="8">The sequence shown here is derived from an EMBL/GenBank/DDBJ whole genome shotgun (WGS) entry which is preliminary data.</text>
</comment>
<comment type="similarity">
    <text evidence="5">Belongs to the TDD superfamily. DTWD2 family.</text>
</comment>
<dbReference type="SMART" id="SM01144">
    <property type="entry name" value="DTW"/>
    <property type="match status" value="1"/>
</dbReference>
<dbReference type="PANTHER" id="PTHR21392:SF0">
    <property type="entry name" value="TRNA-URIDINE AMINOCARBOXYPROPYLTRANSFERASE 2"/>
    <property type="match status" value="1"/>
</dbReference>
<sequence length="200" mass="22883">MSRALCPRCERPERACICHWVRPIDNGVSLLILQHPDEAHRAKNSARLLDLSLQNSQRVVGEQWSDAALGELLNRADESILLYPETDDLPAPRYPDPNDLTERNDTGPRRQLVVLDATWRKSRKMLYLNPPLHALPRLALTDTPPSRYRIRRARKPGQLSTLEACCYALAHLEGERVDYEPLLDAFDGFNDQQLAFRPKP</sequence>
<dbReference type="Pfam" id="PF03942">
    <property type="entry name" value="DTW"/>
    <property type="match status" value="1"/>
</dbReference>
<organism evidence="8 9">
    <name type="scientific">Marinimicrobium koreense</name>
    <dbReference type="NCBI Taxonomy" id="306545"/>
    <lineage>
        <taxon>Bacteria</taxon>
        <taxon>Pseudomonadati</taxon>
        <taxon>Pseudomonadota</taxon>
        <taxon>Gammaproteobacteria</taxon>
        <taxon>Cellvibrionales</taxon>
        <taxon>Cellvibrionaceae</taxon>
        <taxon>Marinimicrobium</taxon>
    </lineage>
</organism>
<evidence type="ECO:0000256" key="1">
    <source>
        <dbReference type="ARBA" id="ARBA00012386"/>
    </source>
</evidence>
<dbReference type="InterPro" id="IPR039262">
    <property type="entry name" value="DTWD2/TAPT"/>
</dbReference>
<dbReference type="GO" id="GO:0008033">
    <property type="term" value="P:tRNA processing"/>
    <property type="evidence" value="ECO:0007669"/>
    <property type="project" value="UniProtKB-KW"/>
</dbReference>
<protein>
    <recommendedName>
        <fullName evidence="1">tRNA-uridine aminocarboxypropyltransferase</fullName>
        <ecNumber evidence="1">2.5.1.25</ecNumber>
    </recommendedName>
</protein>
<evidence type="ECO:0000313" key="9">
    <source>
        <dbReference type="Proteomes" id="UP000273643"/>
    </source>
</evidence>
<dbReference type="RefSeq" id="WP_123637470.1">
    <property type="nucleotide sequence ID" value="NZ_RJUK01000001.1"/>
</dbReference>
<evidence type="ECO:0000259" key="7">
    <source>
        <dbReference type="SMART" id="SM01144"/>
    </source>
</evidence>
<evidence type="ECO:0000256" key="2">
    <source>
        <dbReference type="ARBA" id="ARBA00022679"/>
    </source>
</evidence>
<dbReference type="GO" id="GO:0016432">
    <property type="term" value="F:tRNA-uridine aminocarboxypropyltransferase activity"/>
    <property type="evidence" value="ECO:0007669"/>
    <property type="project" value="UniProtKB-EC"/>
</dbReference>
<proteinExistence type="inferred from homology"/>
<keyword evidence="9" id="KW-1185">Reference proteome</keyword>
<dbReference type="EMBL" id="RJUK01000001">
    <property type="protein sequence ID" value="ROQ20286.1"/>
    <property type="molecule type" value="Genomic_DNA"/>
</dbReference>
<evidence type="ECO:0000256" key="4">
    <source>
        <dbReference type="ARBA" id="ARBA00022694"/>
    </source>
</evidence>
<accession>A0A3N1P644</accession>
<evidence type="ECO:0000256" key="3">
    <source>
        <dbReference type="ARBA" id="ARBA00022691"/>
    </source>
</evidence>
<dbReference type="AlphaFoldDB" id="A0A3N1P644"/>
<gene>
    <name evidence="8" type="ORF">EDC38_0887</name>
</gene>
<dbReference type="EC" id="2.5.1.25" evidence="1"/>
<evidence type="ECO:0000256" key="5">
    <source>
        <dbReference type="ARBA" id="ARBA00034489"/>
    </source>
</evidence>
<dbReference type="PANTHER" id="PTHR21392">
    <property type="entry name" value="TRNA-URIDINE AMINOCARBOXYPROPYLTRANSFERASE 2"/>
    <property type="match status" value="1"/>
</dbReference>
<evidence type="ECO:0000256" key="6">
    <source>
        <dbReference type="SAM" id="MobiDB-lite"/>
    </source>
</evidence>
<dbReference type="Proteomes" id="UP000273643">
    <property type="component" value="Unassembled WGS sequence"/>
</dbReference>
<feature type="domain" description="DTW" evidence="7">
    <location>
        <begin position="2"/>
        <end position="198"/>
    </location>
</feature>
<keyword evidence="3" id="KW-0949">S-adenosyl-L-methionine</keyword>
<name>A0A3N1P644_9GAMM</name>
<keyword evidence="4" id="KW-0819">tRNA processing</keyword>
<keyword evidence="2" id="KW-0808">Transferase</keyword>